<protein>
    <submittedName>
        <fullName evidence="2">Uncharacterized protein</fullName>
    </submittedName>
</protein>
<accession>A0A1L3JAR0</accession>
<dbReference type="OrthoDB" id="7448392at2"/>
<dbReference type="RefSeq" id="WP_072558862.1">
    <property type="nucleotide sequence ID" value="NZ_CP018154.1"/>
</dbReference>
<gene>
    <name evidence="2" type="ORF">LPB140_04660</name>
</gene>
<dbReference type="Proteomes" id="UP000242561">
    <property type="component" value="Chromosome"/>
</dbReference>
<keyword evidence="3" id="KW-1185">Reference proteome</keyword>
<reference evidence="2 3" key="1">
    <citation type="submission" date="2016-11" db="EMBL/GenBank/DDBJ databases">
        <title>Sphingorhabdus sp. LPB0140, isolated from marine environment.</title>
        <authorList>
            <person name="Kim E."/>
            <person name="Yi H."/>
        </authorList>
    </citation>
    <scope>NUCLEOTIDE SEQUENCE [LARGE SCALE GENOMIC DNA]</scope>
    <source>
        <strain evidence="2 3">LPB0140</strain>
    </source>
</reference>
<feature type="region of interest" description="Disordered" evidence="1">
    <location>
        <begin position="1"/>
        <end position="20"/>
    </location>
</feature>
<dbReference type="AlphaFoldDB" id="A0A1L3JAR0"/>
<evidence type="ECO:0000256" key="1">
    <source>
        <dbReference type="SAM" id="MobiDB-lite"/>
    </source>
</evidence>
<evidence type="ECO:0000313" key="2">
    <source>
        <dbReference type="EMBL" id="APG62211.1"/>
    </source>
</evidence>
<name>A0A1L3JAR0_9SPHN</name>
<dbReference type="KEGG" id="sphl:LPB140_04660"/>
<sequence>MSEEANNKDTANNDDFATNGGMAPIDKVANHVASRRKLLAGAIVGSSMIVTIRPAIAQAAGSVLNCEIPIPGPHGSGQSIAADGKLVPYGTPGSFTPSGRKYTGEQVKSALGGRSLPGTSYDESRAYVNYIRKLQAGQSGFTCFASIQMPR</sequence>
<dbReference type="EMBL" id="CP018154">
    <property type="protein sequence ID" value="APG62211.1"/>
    <property type="molecule type" value="Genomic_DNA"/>
</dbReference>
<proteinExistence type="predicted"/>
<evidence type="ECO:0000313" key="3">
    <source>
        <dbReference type="Proteomes" id="UP000242561"/>
    </source>
</evidence>
<organism evidence="2 3">
    <name type="scientific">Sphingorhabdus lutea</name>
    <dbReference type="NCBI Taxonomy" id="1913578"/>
    <lineage>
        <taxon>Bacteria</taxon>
        <taxon>Pseudomonadati</taxon>
        <taxon>Pseudomonadota</taxon>
        <taxon>Alphaproteobacteria</taxon>
        <taxon>Sphingomonadales</taxon>
        <taxon>Sphingomonadaceae</taxon>
        <taxon>Sphingorhabdus</taxon>
    </lineage>
</organism>
<dbReference type="STRING" id="1913578.LPB140_04660"/>